<evidence type="ECO:0000256" key="15">
    <source>
        <dbReference type="HAMAP-Rule" id="MF_00464"/>
    </source>
</evidence>
<dbReference type="OrthoDB" id="9793120at2"/>
<dbReference type="NCBIfam" id="TIGR03330">
    <property type="entry name" value="SAM_DCase_Bsu"/>
    <property type="match status" value="1"/>
</dbReference>
<dbReference type="HAMAP" id="MF_00464">
    <property type="entry name" value="AdoMetDC_1"/>
    <property type="match status" value="1"/>
</dbReference>
<dbReference type="EMBL" id="RQHV01000002">
    <property type="protein sequence ID" value="TGN14712.1"/>
    <property type="molecule type" value="Genomic_DNA"/>
</dbReference>
<organism evidence="16 17">
    <name type="scientific">Leptospira ilyithenensis</name>
    <dbReference type="NCBI Taxonomy" id="2484901"/>
    <lineage>
        <taxon>Bacteria</taxon>
        <taxon>Pseudomonadati</taxon>
        <taxon>Spirochaetota</taxon>
        <taxon>Spirochaetia</taxon>
        <taxon>Leptospirales</taxon>
        <taxon>Leptospiraceae</taxon>
        <taxon>Leptospira</taxon>
    </lineage>
</organism>
<evidence type="ECO:0000313" key="17">
    <source>
        <dbReference type="Proteomes" id="UP000298264"/>
    </source>
</evidence>
<dbReference type="InterPro" id="IPR042286">
    <property type="entry name" value="AdoMetDC_C"/>
</dbReference>
<evidence type="ECO:0000256" key="12">
    <source>
        <dbReference type="ARBA" id="ARBA00048112"/>
    </source>
</evidence>
<protein>
    <recommendedName>
        <fullName evidence="15">S-adenosylmethionine decarboxylase proenzyme</fullName>
        <shortName evidence="15">AdoMetDC</shortName>
        <shortName evidence="15">SAMDC</shortName>
        <ecNumber evidence="15">4.1.1.50</ecNumber>
    </recommendedName>
    <component>
        <recommendedName>
            <fullName evidence="15">S-adenosylmethionine decarboxylase beta chain</fullName>
        </recommendedName>
    </component>
    <component>
        <recommendedName>
            <fullName evidence="15">S-adenosylmethionine decarboxylase alpha chain</fullName>
        </recommendedName>
    </component>
</protein>
<evidence type="ECO:0000256" key="8">
    <source>
        <dbReference type="ARBA" id="ARBA00023145"/>
    </source>
</evidence>
<evidence type="ECO:0000256" key="13">
    <source>
        <dbReference type="ARBA" id="ARBA00056215"/>
    </source>
</evidence>
<keyword evidence="8 15" id="KW-0865">Zymogen</keyword>
<evidence type="ECO:0000256" key="14">
    <source>
        <dbReference type="ARBA" id="ARBA00061583"/>
    </source>
</evidence>
<keyword evidence="10 15" id="KW-0704">Schiff base</keyword>
<keyword evidence="6 15" id="KW-0745">Spermidine biosynthesis</keyword>
<evidence type="ECO:0000313" key="16">
    <source>
        <dbReference type="EMBL" id="TGN14712.1"/>
    </source>
</evidence>
<feature type="active site" description="Schiff-base intermediate with substrate; via pyruvic acid" evidence="15">
    <location>
        <position position="63"/>
    </location>
</feature>
<feature type="active site" description="Proton acceptor; for processing activity" evidence="15">
    <location>
        <position position="68"/>
    </location>
</feature>
<comment type="subunit">
    <text evidence="2 15">Heterotetramer of two alpha and two beta chains arranged as a dimer of alpha/beta heterodimers.</text>
</comment>
<dbReference type="Gene3D" id="3.30.160.750">
    <property type="match status" value="1"/>
</dbReference>
<comment type="caution">
    <text evidence="16">The sequence shown here is derived from an EMBL/GenBank/DDBJ whole genome shotgun (WGS) entry which is preliminary data.</text>
</comment>
<evidence type="ECO:0000256" key="6">
    <source>
        <dbReference type="ARBA" id="ARBA00023066"/>
    </source>
</evidence>
<evidence type="ECO:0000256" key="10">
    <source>
        <dbReference type="ARBA" id="ARBA00023270"/>
    </source>
</evidence>
<keyword evidence="5 15" id="KW-0068">Autocatalytic cleavage</keyword>
<evidence type="ECO:0000256" key="9">
    <source>
        <dbReference type="ARBA" id="ARBA00023239"/>
    </source>
</evidence>
<accession>A0A4R9LX22</accession>
<keyword evidence="11 15" id="KW-0670">Pyruvate</keyword>
<dbReference type="Proteomes" id="UP000298264">
    <property type="component" value="Unassembled WGS sequence"/>
</dbReference>
<keyword evidence="4 15" id="KW-0210">Decarboxylase</keyword>
<dbReference type="InterPro" id="IPR016067">
    <property type="entry name" value="S-AdoMet_deCO2ase_core"/>
</dbReference>
<dbReference type="GO" id="GO:0008295">
    <property type="term" value="P:spermidine biosynthetic process"/>
    <property type="evidence" value="ECO:0007669"/>
    <property type="project" value="UniProtKB-UniRule"/>
</dbReference>
<feature type="modified residue" description="Pyruvic acid (Ser); by autocatalysis" evidence="15">
    <location>
        <position position="63"/>
    </location>
</feature>
<dbReference type="GO" id="GO:0004014">
    <property type="term" value="F:adenosylmethionine decarboxylase activity"/>
    <property type="evidence" value="ECO:0007669"/>
    <property type="project" value="UniProtKB-UniRule"/>
</dbReference>
<proteinExistence type="inferred from homology"/>
<evidence type="ECO:0000256" key="3">
    <source>
        <dbReference type="ARBA" id="ARBA00022691"/>
    </source>
</evidence>
<comment type="catalytic activity">
    <reaction evidence="12 15">
        <text>S-adenosyl-L-methionine + H(+) = S-adenosyl 3-(methylsulfanyl)propylamine + CO2</text>
        <dbReference type="Rhea" id="RHEA:15981"/>
        <dbReference type="ChEBI" id="CHEBI:15378"/>
        <dbReference type="ChEBI" id="CHEBI:16526"/>
        <dbReference type="ChEBI" id="CHEBI:57443"/>
        <dbReference type="ChEBI" id="CHEBI:59789"/>
        <dbReference type="EC" id="4.1.1.50"/>
    </reaction>
</comment>
<keyword evidence="17" id="KW-1185">Reference proteome</keyword>
<evidence type="ECO:0000256" key="7">
    <source>
        <dbReference type="ARBA" id="ARBA00023115"/>
    </source>
</evidence>
<dbReference type="InterPro" id="IPR017716">
    <property type="entry name" value="S-AdoMet_deCOase_pro-enz"/>
</dbReference>
<evidence type="ECO:0000256" key="5">
    <source>
        <dbReference type="ARBA" id="ARBA00022813"/>
    </source>
</evidence>
<dbReference type="PANTHER" id="PTHR33866">
    <property type="entry name" value="S-ADENOSYLMETHIONINE DECARBOXYLASE PROENZYME"/>
    <property type="match status" value="1"/>
</dbReference>
<feature type="active site" description="Proton donor; for catalytic activity" evidence="15">
    <location>
        <position position="83"/>
    </location>
</feature>
<keyword evidence="9 15" id="KW-0456">Lyase</keyword>
<evidence type="ECO:0000256" key="1">
    <source>
        <dbReference type="ARBA" id="ARBA00004911"/>
    </source>
</evidence>
<dbReference type="FunFam" id="3.30.360.110:FF:000001">
    <property type="entry name" value="S-adenosylmethionine decarboxylase proenzyme"/>
    <property type="match status" value="1"/>
</dbReference>
<evidence type="ECO:0000256" key="2">
    <source>
        <dbReference type="ARBA" id="ARBA00011601"/>
    </source>
</evidence>
<dbReference type="Gene3D" id="3.30.360.110">
    <property type="entry name" value="S-adenosylmethionine decarboxylase domain"/>
    <property type="match status" value="1"/>
</dbReference>
<dbReference type="AlphaFoldDB" id="A0A4R9LX22"/>
<keyword evidence="7 15" id="KW-0620">Polyamine biosynthesis</keyword>
<sequence length="129" mass="14303">MKALGQHVIAELYECDPEMINNHELVETIMLEAAEVSGATVVNSTFHQFNPYGVSGCVVISESHFTIHTWPEYGYAAIDVFTCGDLIDNNKALLYMKEKFASKSISVVEMKRGLLNLPVEQIRVKPVGA</sequence>
<gene>
    <name evidence="15" type="primary">speH</name>
    <name evidence="16" type="ORF">EHS11_01620</name>
</gene>
<evidence type="ECO:0000256" key="4">
    <source>
        <dbReference type="ARBA" id="ARBA00022793"/>
    </source>
</evidence>
<comment type="PTM">
    <text evidence="15">Is synthesized initially as an inactive proenzyme. Formation of the active enzyme involves a self-maturation process in which the active site pyruvoyl group is generated from an internal serine residue via an autocatalytic post-translational modification. Two non-identical subunits are generated from the proenzyme in this reaction, and the pyruvate is formed at the N-terminus of the alpha chain, which is derived from the carboxyl end of the proenzyme. The post-translation cleavage follows an unusual pathway, termed non-hydrolytic serinolysis, in which the side chain hydroxyl group of the serine supplies its oxygen atom to form the C-terminus of the beta chain, while the remainder of the serine residue undergoes an oxidative deamination to produce ammonia and the pyruvoyl group blocking the N-terminus of the alpha chain.</text>
</comment>
<dbReference type="UniPathway" id="UPA00331">
    <property type="reaction ID" value="UER00451"/>
</dbReference>
<reference evidence="16" key="1">
    <citation type="journal article" date="2019" name="PLoS Negl. Trop. Dis.">
        <title>Revisiting the worldwide diversity of Leptospira species in the environment.</title>
        <authorList>
            <person name="Vincent A.T."/>
            <person name="Schiettekatte O."/>
            <person name="Bourhy P."/>
            <person name="Veyrier F.J."/>
            <person name="Picardeau M."/>
        </authorList>
    </citation>
    <scope>NUCLEOTIDE SEQUENCE [LARGE SCALE GENOMIC DNA]</scope>
    <source>
        <strain evidence="16">201400974</strain>
    </source>
</reference>
<dbReference type="GO" id="GO:0005829">
    <property type="term" value="C:cytosol"/>
    <property type="evidence" value="ECO:0007669"/>
    <property type="project" value="TreeGrafter"/>
</dbReference>
<dbReference type="Pfam" id="PF02675">
    <property type="entry name" value="AdoMet_dc"/>
    <property type="match status" value="1"/>
</dbReference>
<name>A0A4R9LX22_9LEPT</name>
<comment type="similarity">
    <text evidence="14 15">Belongs to the prokaryotic AdoMetDC family. Type 1 subfamily.</text>
</comment>
<dbReference type="PANTHER" id="PTHR33866:SF2">
    <property type="entry name" value="S-ADENOSYLMETHIONINE DECARBOXYLASE PROENZYME"/>
    <property type="match status" value="1"/>
</dbReference>
<feature type="site" description="Cleavage (non-hydrolytic); by autolysis" evidence="15">
    <location>
        <begin position="62"/>
        <end position="63"/>
    </location>
</feature>
<comment type="cofactor">
    <cofactor evidence="15">
        <name>pyruvate</name>
        <dbReference type="ChEBI" id="CHEBI:15361"/>
    </cofactor>
    <text evidence="15">Binds 1 pyruvoyl group covalently per subunit.</text>
</comment>
<feature type="chain" id="PRO_5023546566" description="S-adenosylmethionine decarboxylase alpha chain" evidence="15">
    <location>
        <begin position="63"/>
        <end position="129"/>
    </location>
</feature>
<dbReference type="SUPFAM" id="SSF56276">
    <property type="entry name" value="S-adenosylmethionine decarboxylase"/>
    <property type="match status" value="1"/>
</dbReference>
<comment type="function">
    <text evidence="13 15">Catalyzes the decarboxylation of S-adenosylmethionine to S-adenosylmethioninamine (dcAdoMet), the propylamine donor required for the synthesis of the polyamines spermine and spermidine from the diamine putrescine.</text>
</comment>
<dbReference type="EC" id="4.1.1.50" evidence="15"/>
<dbReference type="InterPro" id="IPR042284">
    <property type="entry name" value="AdoMetDC_N"/>
</dbReference>
<evidence type="ECO:0000256" key="11">
    <source>
        <dbReference type="ARBA" id="ARBA00023317"/>
    </source>
</evidence>
<feature type="chain" id="PRO_5023546565" description="S-adenosylmethionine decarboxylase beta chain" evidence="15">
    <location>
        <begin position="1"/>
        <end position="62"/>
    </location>
</feature>
<dbReference type="RefSeq" id="WP_109022356.1">
    <property type="nucleotide sequence ID" value="NZ_RQHV01000002.1"/>
</dbReference>
<keyword evidence="3 15" id="KW-0949">S-adenosyl-L-methionine</keyword>
<comment type="pathway">
    <text evidence="1 15">Amine and polyamine biosynthesis; S-adenosylmethioninamine biosynthesis; S-adenosylmethioninamine from S-adenosyl-L-methionine: step 1/1.</text>
</comment>
<dbReference type="InterPro" id="IPR003826">
    <property type="entry name" value="AdoMetDC_fam_prok"/>
</dbReference>